<dbReference type="InterPro" id="IPR023231">
    <property type="entry name" value="GSKIP_dom_sf"/>
</dbReference>
<comment type="caution">
    <text evidence="1">The sequence shown here is derived from an EMBL/GenBank/DDBJ whole genome shotgun (WGS) entry which is preliminary data.</text>
</comment>
<name>A0A9P6VYJ2_RHOMI</name>
<accession>A0A9P6VYJ2</accession>
<organism evidence="1 2">
    <name type="scientific">Rhodotorula mucilaginosa</name>
    <name type="common">Yeast</name>
    <name type="synonym">Rhodotorula rubra</name>
    <dbReference type="NCBI Taxonomy" id="5537"/>
    <lineage>
        <taxon>Eukaryota</taxon>
        <taxon>Fungi</taxon>
        <taxon>Dikarya</taxon>
        <taxon>Basidiomycota</taxon>
        <taxon>Pucciniomycotina</taxon>
        <taxon>Microbotryomycetes</taxon>
        <taxon>Sporidiobolales</taxon>
        <taxon>Sporidiobolaceae</taxon>
        <taxon>Rhodotorula</taxon>
    </lineage>
</organism>
<dbReference type="SUPFAM" id="SSF103107">
    <property type="entry name" value="Hypothetical protein c14orf129, hspc210"/>
    <property type="match status" value="1"/>
</dbReference>
<dbReference type="EMBL" id="PUHQ01000083">
    <property type="protein sequence ID" value="KAG0657309.1"/>
    <property type="molecule type" value="Genomic_DNA"/>
</dbReference>
<protein>
    <recommendedName>
        <fullName evidence="3">GSKIP domain-containing protein</fullName>
    </recommendedName>
</protein>
<reference evidence="1 2" key="1">
    <citation type="submission" date="2020-11" db="EMBL/GenBank/DDBJ databases">
        <title>Kefir isolates.</title>
        <authorList>
            <person name="Marcisauskas S."/>
            <person name="Kim Y."/>
            <person name="Blasche S."/>
        </authorList>
    </citation>
    <scope>NUCLEOTIDE SEQUENCE [LARGE SCALE GENOMIC DNA]</scope>
    <source>
        <strain evidence="1 2">KR</strain>
    </source>
</reference>
<dbReference type="Gene3D" id="3.30.2280.10">
    <property type="entry name" value="Hypothetical protein (hspc210)"/>
    <property type="match status" value="1"/>
</dbReference>
<proteinExistence type="predicted"/>
<gene>
    <name evidence="1" type="ORF">C6P46_006595</name>
</gene>
<keyword evidence="2" id="KW-1185">Reference proteome</keyword>
<evidence type="ECO:0000313" key="2">
    <source>
        <dbReference type="Proteomes" id="UP000777482"/>
    </source>
</evidence>
<dbReference type="Proteomes" id="UP000777482">
    <property type="component" value="Unassembled WGS sequence"/>
</dbReference>
<evidence type="ECO:0000313" key="1">
    <source>
        <dbReference type="EMBL" id="KAG0657309.1"/>
    </source>
</evidence>
<evidence type="ECO:0008006" key="3">
    <source>
        <dbReference type="Google" id="ProtNLM"/>
    </source>
</evidence>
<sequence>MPTEFASSELQQALSEIPWGYRSYTLLPDAPTNPGDARVEIRLLDGDCDMVTATCGDRGWTLVHWSTGATLPEHPFDTLDDLMLTVSPAFERLRIEKLLESLANAADTSSPPKPRWAFED</sequence>
<dbReference type="AlphaFoldDB" id="A0A9P6VYJ2"/>
<dbReference type="OrthoDB" id="5804279at2759"/>